<feature type="domain" description="YgjP-like metallopeptidase" evidence="1">
    <location>
        <begin position="28"/>
        <end position="223"/>
    </location>
</feature>
<gene>
    <name evidence="2" type="ORF">ROE7235_00139</name>
</gene>
<dbReference type="Gene3D" id="3.30.2010.10">
    <property type="entry name" value="Metalloproteases ('zincins'), catalytic domain"/>
    <property type="match status" value="1"/>
</dbReference>
<accession>A0A3B0M9J9</accession>
<organism evidence="2 3">
    <name type="scientific">Roseinatronobacter ekhonensis</name>
    <dbReference type="NCBI Taxonomy" id="254356"/>
    <lineage>
        <taxon>Bacteria</taxon>
        <taxon>Pseudomonadati</taxon>
        <taxon>Pseudomonadota</taxon>
        <taxon>Alphaproteobacteria</taxon>
        <taxon>Rhodobacterales</taxon>
        <taxon>Paracoccaceae</taxon>
        <taxon>Roseinatronobacter</taxon>
    </lineage>
</organism>
<dbReference type="InterPro" id="IPR053136">
    <property type="entry name" value="UTP_pyrophosphatase-like"/>
</dbReference>
<dbReference type="Pfam" id="PF01863">
    <property type="entry name" value="YgjP-like"/>
    <property type="match status" value="1"/>
</dbReference>
<dbReference type="PANTHER" id="PTHR30399:SF1">
    <property type="entry name" value="UTP PYROPHOSPHATASE"/>
    <property type="match status" value="1"/>
</dbReference>
<dbReference type="InterPro" id="IPR002725">
    <property type="entry name" value="YgjP-like_metallopeptidase"/>
</dbReference>
<evidence type="ECO:0000259" key="1">
    <source>
        <dbReference type="Pfam" id="PF01863"/>
    </source>
</evidence>
<name>A0A3B0M9J9_9RHOB</name>
<evidence type="ECO:0000313" key="3">
    <source>
        <dbReference type="Proteomes" id="UP000272908"/>
    </source>
</evidence>
<proteinExistence type="predicted"/>
<keyword evidence="3" id="KW-1185">Reference proteome</keyword>
<dbReference type="Proteomes" id="UP000272908">
    <property type="component" value="Unassembled WGS sequence"/>
</dbReference>
<dbReference type="CDD" id="cd07344">
    <property type="entry name" value="M48_yhfN_like"/>
    <property type="match status" value="1"/>
</dbReference>
<reference evidence="3" key="1">
    <citation type="submission" date="2018-08" db="EMBL/GenBank/DDBJ databases">
        <authorList>
            <person name="Rodrigo-Torres L."/>
            <person name="Arahal R. D."/>
            <person name="Lucena T."/>
        </authorList>
    </citation>
    <scope>NUCLEOTIDE SEQUENCE [LARGE SCALE GENOMIC DNA]</scope>
    <source>
        <strain evidence="3">CECT 7235</strain>
    </source>
</reference>
<evidence type="ECO:0000313" key="2">
    <source>
        <dbReference type="EMBL" id="SUZ30418.1"/>
    </source>
</evidence>
<dbReference type="EMBL" id="UIHC01000001">
    <property type="protein sequence ID" value="SUZ30418.1"/>
    <property type="molecule type" value="Genomic_DNA"/>
</dbReference>
<sequence length="235" mass="25702">MPQHSETIVLPGEPALTVQIRSSSRARQMSLRVSGLDGKITLNIPRGLAQRHAMTFLSEKESWLRAAVARAPGLVAVAPGTSLPVDGVLRKITPGPTPHVVLDNTRLIVPENAAQTGARVAAFLKTRARDLLVAKAEHYATALGRRVTAVSLRDTRSRWGSCTAQGRLMFCWRLAMAPPVVQDYVAAHEAAHLVHMDHSRAYWASVAQVMPDYADHRAWLRTHGAALHAYRFDSG</sequence>
<dbReference type="PANTHER" id="PTHR30399">
    <property type="entry name" value="UNCHARACTERIZED PROTEIN YGJP"/>
    <property type="match status" value="1"/>
</dbReference>
<dbReference type="RefSeq" id="WP_121092727.1">
    <property type="nucleotide sequence ID" value="NZ_UIHC01000001.1"/>
</dbReference>
<dbReference type="AlphaFoldDB" id="A0A3B0M9J9"/>
<dbReference type="OrthoDB" id="9795402at2"/>
<protein>
    <recommendedName>
        <fullName evidence="1">YgjP-like metallopeptidase domain-containing protein</fullName>
    </recommendedName>
</protein>